<protein>
    <submittedName>
        <fullName evidence="3">Carbon-nitrogen hydrolase family protein</fullName>
    </submittedName>
</protein>
<dbReference type="GeneID" id="82321279"/>
<evidence type="ECO:0000313" key="4">
    <source>
        <dbReference type="Proteomes" id="UP000029707"/>
    </source>
</evidence>
<keyword evidence="1 3" id="KW-0378">Hydrolase</keyword>
<sequence length="257" mass="30138">MNAALLQLPPVAPNDVRLSKYLQSCKKQKVQIVVFSEYIFHPFYRDISLKDSKVFASFCKKILNALHKLSVKYKLDMVVPLINYHESKVYKDIALIQGEKVHLYHQQRLIAYPHWNEKQFFDNILPKSPKTPLIFEKEDIKFGIIAGFEIHFDEIWLKLKQAQVDVVIMPCSNTFASKERWRILSQARAFTNSMVILRVNGIDEKVYDDVAWKFYGDSCLIDADGHIYDTLEEREGLMIVELQAQHIKNIQKEWGFR</sequence>
<evidence type="ECO:0000256" key="1">
    <source>
        <dbReference type="ARBA" id="ARBA00022801"/>
    </source>
</evidence>
<gene>
    <name evidence="3" type="ORF">LS65_008770</name>
</gene>
<evidence type="ECO:0000259" key="2">
    <source>
        <dbReference type="PROSITE" id="PS50263"/>
    </source>
</evidence>
<dbReference type="OrthoDB" id="5357560at2"/>
<feature type="domain" description="CN hydrolase" evidence="2">
    <location>
        <begin position="1"/>
        <end position="244"/>
    </location>
</feature>
<evidence type="ECO:0000313" key="3">
    <source>
        <dbReference type="EMBL" id="TLD99980.1"/>
    </source>
</evidence>
<reference evidence="3 4" key="1">
    <citation type="journal article" date="2014" name="Genome Announc.">
        <title>Draft genome sequences of eight enterohepatic helicobacter species isolated from both laboratory and wild rodents.</title>
        <authorList>
            <person name="Sheh A."/>
            <person name="Shen Z."/>
            <person name="Fox J.G."/>
        </authorList>
    </citation>
    <scope>NUCLEOTIDE SEQUENCE [LARGE SCALE GENOMIC DNA]</scope>
    <source>
        <strain evidence="3 4">MIT 01-6451</strain>
    </source>
</reference>
<dbReference type="Pfam" id="PF00795">
    <property type="entry name" value="CN_hydrolase"/>
    <property type="match status" value="1"/>
</dbReference>
<comment type="caution">
    <text evidence="3">The sequence shown here is derived from an EMBL/GenBank/DDBJ whole genome shotgun (WGS) entry which is preliminary data.</text>
</comment>
<dbReference type="Gene3D" id="3.60.110.10">
    <property type="entry name" value="Carbon-nitrogen hydrolase"/>
    <property type="match status" value="1"/>
</dbReference>
<dbReference type="STRING" id="425400.LS65_04470"/>
<dbReference type="Proteomes" id="UP000029707">
    <property type="component" value="Unassembled WGS sequence"/>
</dbReference>
<keyword evidence="4" id="KW-1185">Reference proteome</keyword>
<dbReference type="PROSITE" id="PS50263">
    <property type="entry name" value="CN_HYDROLASE"/>
    <property type="match status" value="1"/>
</dbReference>
<dbReference type="EMBL" id="JRMQ02000015">
    <property type="protein sequence ID" value="TLD99980.1"/>
    <property type="molecule type" value="Genomic_DNA"/>
</dbReference>
<dbReference type="PANTHER" id="PTHR43674:SF2">
    <property type="entry name" value="BETA-UREIDOPROPIONASE"/>
    <property type="match status" value="1"/>
</dbReference>
<dbReference type="PANTHER" id="PTHR43674">
    <property type="entry name" value="NITRILASE C965.09-RELATED"/>
    <property type="match status" value="1"/>
</dbReference>
<dbReference type="AlphaFoldDB" id="A0A4U8TI64"/>
<dbReference type="GO" id="GO:0050126">
    <property type="term" value="F:N-carbamoylputrescine amidase activity"/>
    <property type="evidence" value="ECO:0007669"/>
    <property type="project" value="TreeGrafter"/>
</dbReference>
<dbReference type="InterPro" id="IPR050345">
    <property type="entry name" value="Aliph_Amidase/BUP"/>
</dbReference>
<organism evidence="3 4">
    <name type="scientific">Helicobacter japonicus</name>
    <dbReference type="NCBI Taxonomy" id="425400"/>
    <lineage>
        <taxon>Bacteria</taxon>
        <taxon>Pseudomonadati</taxon>
        <taxon>Campylobacterota</taxon>
        <taxon>Epsilonproteobacteria</taxon>
        <taxon>Campylobacterales</taxon>
        <taxon>Helicobacteraceae</taxon>
        <taxon>Helicobacter</taxon>
    </lineage>
</organism>
<dbReference type="GO" id="GO:0033388">
    <property type="term" value="P:putrescine biosynthetic process from arginine"/>
    <property type="evidence" value="ECO:0007669"/>
    <property type="project" value="TreeGrafter"/>
</dbReference>
<dbReference type="InterPro" id="IPR003010">
    <property type="entry name" value="C-N_Hydrolase"/>
</dbReference>
<dbReference type="CDD" id="cd07197">
    <property type="entry name" value="nitrilase"/>
    <property type="match status" value="1"/>
</dbReference>
<dbReference type="InterPro" id="IPR036526">
    <property type="entry name" value="C-N_Hydrolase_sf"/>
</dbReference>
<name>A0A4U8TI64_9HELI</name>
<proteinExistence type="predicted"/>
<accession>A0A4U8TI64</accession>
<dbReference type="SUPFAM" id="SSF56317">
    <property type="entry name" value="Carbon-nitrogen hydrolase"/>
    <property type="match status" value="1"/>
</dbReference>
<dbReference type="RefSeq" id="WP_034361537.1">
    <property type="nucleotide sequence ID" value="NZ_CAJUDB010000002.1"/>
</dbReference>